<name>A0A450WFV1_9GAMM</name>
<accession>A0A450WFV1</accession>
<proteinExistence type="predicted"/>
<reference evidence="1" key="1">
    <citation type="submission" date="2019-02" db="EMBL/GenBank/DDBJ databases">
        <authorList>
            <person name="Gruber-Vodicka R. H."/>
            <person name="Seah K. B. B."/>
        </authorList>
    </citation>
    <scope>NUCLEOTIDE SEQUENCE</scope>
    <source>
        <strain evidence="1">BECK_BZ164</strain>
    </source>
</reference>
<protein>
    <submittedName>
        <fullName evidence="1">Uncharacterized protein</fullName>
    </submittedName>
</protein>
<sequence>MKAYLQELKQNREFKATEIVKNSLNNAGIDVNDLNKNLLRDISLIQNRTRGPLFELMSEVIIGNVFDVKEFDKQTVFSTPFGKRRIDFLIPEQGVAIEVKSGYGRLRSFIRDQVKKDRYILDHEPNIKQIVWVCFRGATEPLIRLLQENEIEYCDIEYDKLDGQSEVIEKTIIRV</sequence>
<organism evidence="1">
    <name type="scientific">Candidatus Kentrum sp. FM</name>
    <dbReference type="NCBI Taxonomy" id="2126340"/>
    <lineage>
        <taxon>Bacteria</taxon>
        <taxon>Pseudomonadati</taxon>
        <taxon>Pseudomonadota</taxon>
        <taxon>Gammaproteobacteria</taxon>
        <taxon>Candidatus Kentrum</taxon>
    </lineage>
</organism>
<evidence type="ECO:0000313" key="1">
    <source>
        <dbReference type="EMBL" id="VFK15868.1"/>
    </source>
</evidence>
<gene>
    <name evidence="1" type="ORF">BECKFM1743B_GA0114221_103915</name>
</gene>
<dbReference type="EMBL" id="CAADFL010000391">
    <property type="protein sequence ID" value="VFK15868.1"/>
    <property type="molecule type" value="Genomic_DNA"/>
</dbReference>
<dbReference type="AlphaFoldDB" id="A0A450WFV1"/>